<evidence type="ECO:0000259" key="2">
    <source>
        <dbReference type="Pfam" id="PF12708"/>
    </source>
</evidence>
<dbReference type="RefSeq" id="WP_168963014.1">
    <property type="nucleotide sequence ID" value="NZ_CALXNT010000005.1"/>
</dbReference>
<name>A0A848B3L7_9BACT</name>
<evidence type="ECO:0000313" key="4">
    <source>
        <dbReference type="Proteomes" id="UP000576225"/>
    </source>
</evidence>
<dbReference type="InterPro" id="IPR012334">
    <property type="entry name" value="Pectin_lyas_fold"/>
</dbReference>
<dbReference type="AlphaFoldDB" id="A0A848B3L7"/>
<evidence type="ECO:0000313" key="3">
    <source>
        <dbReference type="EMBL" id="NMD87652.1"/>
    </source>
</evidence>
<dbReference type="Proteomes" id="UP000576225">
    <property type="component" value="Unassembled WGS sequence"/>
</dbReference>
<keyword evidence="1" id="KW-0732">Signal</keyword>
<organism evidence="3 4">
    <name type="scientific">Victivallis vadensis</name>
    <dbReference type="NCBI Taxonomy" id="172901"/>
    <lineage>
        <taxon>Bacteria</taxon>
        <taxon>Pseudomonadati</taxon>
        <taxon>Lentisphaerota</taxon>
        <taxon>Lentisphaeria</taxon>
        <taxon>Victivallales</taxon>
        <taxon>Victivallaceae</taxon>
        <taxon>Victivallis</taxon>
    </lineage>
</organism>
<dbReference type="Pfam" id="PF12708">
    <property type="entry name" value="Pect-lyase_RHGA_epim"/>
    <property type="match status" value="1"/>
</dbReference>
<dbReference type="InterPro" id="IPR011050">
    <property type="entry name" value="Pectin_lyase_fold/virulence"/>
</dbReference>
<proteinExistence type="predicted"/>
<feature type="signal peptide" evidence="1">
    <location>
        <begin position="1"/>
        <end position="22"/>
    </location>
</feature>
<evidence type="ECO:0000256" key="1">
    <source>
        <dbReference type="SAM" id="SignalP"/>
    </source>
</evidence>
<comment type="caution">
    <text evidence="3">The sequence shown here is derived from an EMBL/GenBank/DDBJ whole genome shotgun (WGS) entry which is preliminary data.</text>
</comment>
<accession>A0A848B3L7</accession>
<gene>
    <name evidence="3" type="ORF">HF882_13765</name>
</gene>
<reference evidence="3 4" key="1">
    <citation type="submission" date="2020-04" db="EMBL/GenBank/DDBJ databases">
        <authorList>
            <person name="Hitch T.C.A."/>
            <person name="Wylensek D."/>
            <person name="Clavel T."/>
        </authorList>
    </citation>
    <scope>NUCLEOTIDE SEQUENCE [LARGE SCALE GENOMIC DNA]</scope>
    <source>
        <strain evidence="3 4">COR2-253-APC-1A</strain>
    </source>
</reference>
<dbReference type="EMBL" id="JABAEW010000028">
    <property type="protein sequence ID" value="NMD87652.1"/>
    <property type="molecule type" value="Genomic_DNA"/>
</dbReference>
<feature type="domain" description="Rhamnogalacturonase A/B/Epimerase-like pectate lyase" evidence="2">
    <location>
        <begin position="76"/>
        <end position="140"/>
    </location>
</feature>
<dbReference type="SUPFAM" id="SSF51126">
    <property type="entry name" value="Pectin lyase-like"/>
    <property type="match status" value="1"/>
</dbReference>
<feature type="chain" id="PRO_5041104393" description="Rhamnogalacturonase A/B/Epimerase-like pectate lyase domain-containing protein" evidence="1">
    <location>
        <begin position="23"/>
        <end position="546"/>
    </location>
</feature>
<dbReference type="Gene3D" id="2.160.20.10">
    <property type="entry name" value="Single-stranded right-handed beta-helix, Pectin lyase-like"/>
    <property type="match status" value="2"/>
</dbReference>
<protein>
    <recommendedName>
        <fullName evidence="2">Rhamnogalacturonase A/B/Epimerase-like pectate lyase domain-containing protein</fullName>
    </recommendedName>
</protein>
<dbReference type="InterPro" id="IPR024535">
    <property type="entry name" value="RHGA/B-epi-like_pectate_lyase"/>
</dbReference>
<sequence length="546" mass="61095">MMRSMLFSAAIAVLLSANGAEAVRSVLYPADWKPGFADAEGNWLPDFSYAGYHQGRKTLPASHKIFADVTRPPYLADPTGIREAAAAVQKALDEAGRAGGGVVYLPPGTYRLKFPEGADAALRIRHSKVILRGAGPEKTRLFLDETESRGKNMILVRPDADIWWFSEQPQFTTVTADLLRPTRDIPVASTEGFRAGDTVLLRNTVTEEFIAEHGMTGKWHPGDRQLRGVLLPRRITAVDAAKKVIRLDAPTFYEMKVRDRTRLSKIADRSLQEVGVEELSLGMRENPEIPDWTARDPVDTAFTKPENGAYHIHASAALRFMYCENGFIRHVNSYRPEGNRKIHIHSNGIRLDYSRQITVTGCDWHNPQYRGGGGNGYLYTLNCNDSVIRDSSATNGRHNFDFQNMHTAGNVVYNCTIRDGAIPSDFHMYLSTGNLIDSVTCDGDYWECRFRPYGGKVMHGQGGAGNVFWNLRGERYPANRKFIVDSQQARRGMVIGTGGSAFKASWKSSGLRELIGRGDRLEPQSLWLDQVNRRDQREAAEDRKKQ</sequence>